<dbReference type="InterPro" id="IPR025659">
    <property type="entry name" value="Tubby-like_C"/>
</dbReference>
<name>A0A2R6WTP6_MARPO</name>
<dbReference type="Proteomes" id="UP000244005">
    <property type="component" value="Unassembled WGS sequence"/>
</dbReference>
<dbReference type="SUPFAM" id="SSF54518">
    <property type="entry name" value="Tubby C-terminal domain-like"/>
    <property type="match status" value="1"/>
</dbReference>
<protein>
    <recommendedName>
        <fullName evidence="3">Tubby C-terminal domain-containing protein</fullName>
    </recommendedName>
</protein>
<dbReference type="Pfam" id="PF01167">
    <property type="entry name" value="Tub"/>
    <property type="match status" value="1"/>
</dbReference>
<feature type="region of interest" description="Disordered" evidence="2">
    <location>
        <begin position="233"/>
        <end position="252"/>
    </location>
</feature>
<sequence length="606" mass="68183">MYVAGRWAPREVPIERTSNRHFHFSELLQRLRSSVLLREQGHECTSWSLYVAVVVFLYFLCRVRRVQLVQIECMTGTSQNDGVQLSGLRQEVKQVEQSCTSSMKPASNLKLMSASTSSSTSEDEDSDAYESDGPESQAGESVGSSKDNPEAVLPTKAHDDDIKPLECFLSSSINKKDRAVGGLVASNDFFTPRPNLPRSASSNSIKQSSFSFDGGDRSFASSHDVAMRRIGEVDPHPDSLRSRYSVKSTPRQTSVEALKANFGTPQMGTPRLMTPRDASNCSVGYIIKERVNNFTKRIQQSYNTERRVCRSGRSVSARDLELQLLEHGMTPVYQPEIWATQPPPKAITDISDVRSFLGRPAPEGCAPIQCFVQRQYKADWIFPRFKMYLQEGNQMHFILSARKRKKSMSSNYIMSLDADDISRRTGNYFGKLRSNFFGTEFWFYDKGARPKLGRSEASHSRRVELGAVTYQNNPLGLQGPRKMIAIIPALTIEKKPYIHEPGPAGSHSLLTKYKCGQDLHKMVIMRNKDPAWNNKKMCYALNFNGRVSRPSVKNFQLTKDEDPGNIILQFGKVGKDAYNMDYKYPMSALQAFAIALSSLDKKIACE</sequence>
<feature type="compositionally biased region" description="Polar residues" evidence="2">
    <location>
        <begin position="96"/>
        <end position="105"/>
    </location>
</feature>
<evidence type="ECO:0000256" key="1">
    <source>
        <dbReference type="ARBA" id="ARBA00007129"/>
    </source>
</evidence>
<dbReference type="EMBL" id="KZ772731">
    <property type="protein sequence ID" value="PTQ37201.1"/>
    <property type="molecule type" value="Genomic_DNA"/>
</dbReference>
<feature type="region of interest" description="Disordered" evidence="2">
    <location>
        <begin position="186"/>
        <end position="213"/>
    </location>
</feature>
<evidence type="ECO:0000259" key="3">
    <source>
        <dbReference type="Pfam" id="PF01167"/>
    </source>
</evidence>
<dbReference type="InterPro" id="IPR000007">
    <property type="entry name" value="Tubby_C"/>
</dbReference>
<dbReference type="PRINTS" id="PR01573">
    <property type="entry name" value="SUPERTUBBY"/>
</dbReference>
<feature type="domain" description="Tubby C-terminal" evidence="3">
    <location>
        <begin position="359"/>
        <end position="600"/>
    </location>
</feature>
<feature type="compositionally biased region" description="Acidic residues" evidence="2">
    <location>
        <begin position="121"/>
        <end position="133"/>
    </location>
</feature>
<evidence type="ECO:0000313" key="5">
    <source>
        <dbReference type="Proteomes" id="UP000244005"/>
    </source>
</evidence>
<proteinExistence type="inferred from homology"/>
<feature type="compositionally biased region" description="Low complexity" evidence="2">
    <location>
        <begin position="199"/>
        <end position="213"/>
    </location>
</feature>
<dbReference type="PANTHER" id="PTHR16517:SF7">
    <property type="entry name" value="PROTEIN KING TUBBY"/>
    <property type="match status" value="1"/>
</dbReference>
<evidence type="ECO:0000256" key="2">
    <source>
        <dbReference type="SAM" id="MobiDB-lite"/>
    </source>
</evidence>
<dbReference type="PANTHER" id="PTHR16517">
    <property type="entry name" value="TUBBY-RELATED"/>
    <property type="match status" value="1"/>
</dbReference>
<gene>
    <name evidence="4" type="ORF">MARPO_0059s0102</name>
</gene>
<comment type="similarity">
    <text evidence="1">Belongs to the TUB family.</text>
</comment>
<organism evidence="4 5">
    <name type="scientific">Marchantia polymorpha</name>
    <name type="common">Common liverwort</name>
    <name type="synonym">Marchantia aquatica</name>
    <dbReference type="NCBI Taxonomy" id="3197"/>
    <lineage>
        <taxon>Eukaryota</taxon>
        <taxon>Viridiplantae</taxon>
        <taxon>Streptophyta</taxon>
        <taxon>Embryophyta</taxon>
        <taxon>Marchantiophyta</taxon>
        <taxon>Marchantiopsida</taxon>
        <taxon>Marchantiidae</taxon>
        <taxon>Marchantiales</taxon>
        <taxon>Marchantiaceae</taxon>
        <taxon>Marchantia</taxon>
    </lineage>
</organism>
<dbReference type="AlphaFoldDB" id="A0A2R6WTP6"/>
<feature type="region of interest" description="Disordered" evidence="2">
    <location>
        <begin position="96"/>
        <end position="157"/>
    </location>
</feature>
<accession>A0A2R6WTP6</accession>
<reference evidence="5" key="1">
    <citation type="journal article" date="2017" name="Cell">
        <title>Insights into land plant evolution garnered from the Marchantia polymorpha genome.</title>
        <authorList>
            <person name="Bowman J.L."/>
            <person name="Kohchi T."/>
            <person name="Yamato K.T."/>
            <person name="Jenkins J."/>
            <person name="Shu S."/>
            <person name="Ishizaki K."/>
            <person name="Yamaoka S."/>
            <person name="Nishihama R."/>
            <person name="Nakamura Y."/>
            <person name="Berger F."/>
            <person name="Adam C."/>
            <person name="Aki S.S."/>
            <person name="Althoff F."/>
            <person name="Araki T."/>
            <person name="Arteaga-Vazquez M.A."/>
            <person name="Balasubrmanian S."/>
            <person name="Barry K."/>
            <person name="Bauer D."/>
            <person name="Boehm C.R."/>
            <person name="Briginshaw L."/>
            <person name="Caballero-Perez J."/>
            <person name="Catarino B."/>
            <person name="Chen F."/>
            <person name="Chiyoda S."/>
            <person name="Chovatia M."/>
            <person name="Davies K.M."/>
            <person name="Delmans M."/>
            <person name="Demura T."/>
            <person name="Dierschke T."/>
            <person name="Dolan L."/>
            <person name="Dorantes-Acosta A.E."/>
            <person name="Eklund D.M."/>
            <person name="Florent S.N."/>
            <person name="Flores-Sandoval E."/>
            <person name="Fujiyama A."/>
            <person name="Fukuzawa H."/>
            <person name="Galik B."/>
            <person name="Grimanelli D."/>
            <person name="Grimwood J."/>
            <person name="Grossniklaus U."/>
            <person name="Hamada T."/>
            <person name="Haseloff J."/>
            <person name="Hetherington A.J."/>
            <person name="Higo A."/>
            <person name="Hirakawa Y."/>
            <person name="Hundley H.N."/>
            <person name="Ikeda Y."/>
            <person name="Inoue K."/>
            <person name="Inoue S.I."/>
            <person name="Ishida S."/>
            <person name="Jia Q."/>
            <person name="Kakita M."/>
            <person name="Kanazawa T."/>
            <person name="Kawai Y."/>
            <person name="Kawashima T."/>
            <person name="Kennedy M."/>
            <person name="Kinose K."/>
            <person name="Kinoshita T."/>
            <person name="Kohara Y."/>
            <person name="Koide E."/>
            <person name="Komatsu K."/>
            <person name="Kopischke S."/>
            <person name="Kubo M."/>
            <person name="Kyozuka J."/>
            <person name="Lagercrantz U."/>
            <person name="Lin S.S."/>
            <person name="Lindquist E."/>
            <person name="Lipzen A.M."/>
            <person name="Lu C.W."/>
            <person name="De Luna E."/>
            <person name="Martienssen R.A."/>
            <person name="Minamino N."/>
            <person name="Mizutani M."/>
            <person name="Mizutani M."/>
            <person name="Mochizuki N."/>
            <person name="Monte I."/>
            <person name="Mosher R."/>
            <person name="Nagasaki H."/>
            <person name="Nakagami H."/>
            <person name="Naramoto S."/>
            <person name="Nishitani K."/>
            <person name="Ohtani M."/>
            <person name="Okamoto T."/>
            <person name="Okumura M."/>
            <person name="Phillips J."/>
            <person name="Pollak B."/>
            <person name="Reinders A."/>
            <person name="Rovekamp M."/>
            <person name="Sano R."/>
            <person name="Sawa S."/>
            <person name="Schmid M.W."/>
            <person name="Shirakawa M."/>
            <person name="Solano R."/>
            <person name="Spunde A."/>
            <person name="Suetsugu N."/>
            <person name="Sugano S."/>
            <person name="Sugiyama A."/>
            <person name="Sun R."/>
            <person name="Suzuki Y."/>
            <person name="Takenaka M."/>
            <person name="Takezawa D."/>
            <person name="Tomogane H."/>
            <person name="Tsuzuki M."/>
            <person name="Ueda T."/>
            <person name="Umeda M."/>
            <person name="Ward J.M."/>
            <person name="Watanabe Y."/>
            <person name="Yazaki K."/>
            <person name="Yokoyama R."/>
            <person name="Yoshitake Y."/>
            <person name="Yotsui I."/>
            <person name="Zachgo S."/>
            <person name="Schmutz J."/>
        </authorList>
    </citation>
    <scope>NUCLEOTIDE SEQUENCE [LARGE SCALE GENOMIC DNA]</scope>
    <source>
        <strain evidence="5">Tak-1</strain>
    </source>
</reference>
<keyword evidence="5" id="KW-1185">Reference proteome</keyword>
<evidence type="ECO:0000313" key="4">
    <source>
        <dbReference type="EMBL" id="PTQ37201.1"/>
    </source>
</evidence>
<dbReference type="Gene3D" id="3.20.90.10">
    <property type="entry name" value="Tubby Protein, Chain A"/>
    <property type="match status" value="1"/>
</dbReference>
<dbReference type="Gramene" id="Mp6g12440.1">
    <property type="protein sequence ID" value="Mp6g12440.1.cds"/>
    <property type="gene ID" value="Mp6g12440"/>
</dbReference>
<dbReference type="OrthoDB" id="8775810at2759"/>